<dbReference type="EMBL" id="JBHTBW010000019">
    <property type="protein sequence ID" value="MFC7440776.1"/>
    <property type="molecule type" value="Genomic_DNA"/>
</dbReference>
<evidence type="ECO:0000256" key="1">
    <source>
        <dbReference type="SAM" id="SignalP"/>
    </source>
</evidence>
<reference evidence="3" key="1">
    <citation type="journal article" date="2019" name="Int. J. Syst. Evol. Microbiol.">
        <title>The Global Catalogue of Microorganisms (GCM) 10K type strain sequencing project: providing services to taxonomists for standard genome sequencing and annotation.</title>
        <authorList>
            <consortium name="The Broad Institute Genomics Platform"/>
            <consortium name="The Broad Institute Genome Sequencing Center for Infectious Disease"/>
            <person name="Wu L."/>
            <person name="Ma J."/>
        </authorList>
    </citation>
    <scope>NUCLEOTIDE SEQUENCE [LARGE SCALE GENOMIC DNA]</scope>
    <source>
        <strain evidence="3">CGMCC 1.12942</strain>
    </source>
</reference>
<accession>A0ABW2RIF6</accession>
<organism evidence="2 3">
    <name type="scientific">Laceyella putida</name>
    <dbReference type="NCBI Taxonomy" id="110101"/>
    <lineage>
        <taxon>Bacteria</taxon>
        <taxon>Bacillati</taxon>
        <taxon>Bacillota</taxon>
        <taxon>Bacilli</taxon>
        <taxon>Bacillales</taxon>
        <taxon>Thermoactinomycetaceae</taxon>
        <taxon>Laceyella</taxon>
    </lineage>
</organism>
<comment type="caution">
    <text evidence="2">The sequence shown here is derived from an EMBL/GenBank/DDBJ whole genome shotgun (WGS) entry which is preliminary data.</text>
</comment>
<feature type="signal peptide" evidence="1">
    <location>
        <begin position="1"/>
        <end position="19"/>
    </location>
</feature>
<evidence type="ECO:0000313" key="3">
    <source>
        <dbReference type="Proteomes" id="UP001596500"/>
    </source>
</evidence>
<dbReference type="PROSITE" id="PS51257">
    <property type="entry name" value="PROKAR_LIPOPROTEIN"/>
    <property type="match status" value="1"/>
</dbReference>
<dbReference type="InterPro" id="IPR050490">
    <property type="entry name" value="Bact_solute-bd_prot1"/>
</dbReference>
<sequence length="425" mass="48215">MRKWIACLFALLLPLTMIACSNRKVAEEGEQTQGKTVINFWTFGVTGYDKLIKEYEKTHPNVKIKNQNAEFNDHHNRLFNAISTGSGAPDVTMIEVGAIEKYRDAQTRFNNLYDLGAKELQSKYLDWKWKIGESADGSFLFGLPTDIGPTVMYYRTDLFKQAGLPTDPQEVAAKIKTWDDFEKAALQVKEKTGKPMLDNVELIYNARRDQAPETYFNRKDELIIESSPYVKRAYDYTVKLIKQGVVGNQNLWTPEWGAAMKNGGYATMLSASWMNAQIKGNAPDSKDVWAVTAIPEGAGNWGGSYLAIPKESKHAKEAYEFAKWLVSPENQLKSFKDAGLFPSTPELYDKPEFTEFEDEYFYNDNITPVFAAAAKKVKPVYTGKNYQIAQAEIIKALQNVQTKKADPEAEWKAAIERIKKQIERQ</sequence>
<proteinExistence type="predicted"/>
<protein>
    <submittedName>
        <fullName evidence="2">ABC transporter substrate-binding protein</fullName>
    </submittedName>
</protein>
<keyword evidence="1" id="KW-0732">Signal</keyword>
<name>A0ABW2RIF6_9BACL</name>
<dbReference type="RefSeq" id="WP_379864061.1">
    <property type="nucleotide sequence ID" value="NZ_JBHTBW010000019.1"/>
</dbReference>
<dbReference type="PANTHER" id="PTHR43649">
    <property type="entry name" value="ARABINOSE-BINDING PROTEIN-RELATED"/>
    <property type="match status" value="1"/>
</dbReference>
<dbReference type="InterPro" id="IPR006059">
    <property type="entry name" value="SBP"/>
</dbReference>
<gene>
    <name evidence="2" type="ORF">ACFQNG_06385</name>
</gene>
<keyword evidence="3" id="KW-1185">Reference proteome</keyword>
<dbReference type="Pfam" id="PF01547">
    <property type="entry name" value="SBP_bac_1"/>
    <property type="match status" value="1"/>
</dbReference>
<feature type="chain" id="PRO_5046911701" evidence="1">
    <location>
        <begin position="20"/>
        <end position="425"/>
    </location>
</feature>
<dbReference type="SUPFAM" id="SSF53850">
    <property type="entry name" value="Periplasmic binding protein-like II"/>
    <property type="match status" value="1"/>
</dbReference>
<dbReference type="Gene3D" id="3.40.190.10">
    <property type="entry name" value="Periplasmic binding protein-like II"/>
    <property type="match status" value="1"/>
</dbReference>
<evidence type="ECO:0000313" key="2">
    <source>
        <dbReference type="EMBL" id="MFC7440776.1"/>
    </source>
</evidence>
<dbReference type="PANTHER" id="PTHR43649:SF32">
    <property type="entry name" value="SUGAR BINDING SECRETED PROTEIN"/>
    <property type="match status" value="1"/>
</dbReference>
<dbReference type="Proteomes" id="UP001596500">
    <property type="component" value="Unassembled WGS sequence"/>
</dbReference>